<protein>
    <submittedName>
        <fullName evidence="3">Uncharacterized protein</fullName>
    </submittedName>
</protein>
<feature type="compositionally biased region" description="Pro residues" evidence="1">
    <location>
        <begin position="67"/>
        <end position="76"/>
    </location>
</feature>
<evidence type="ECO:0000313" key="4">
    <source>
        <dbReference type="Proteomes" id="UP001494902"/>
    </source>
</evidence>
<name>A0ABV1KFB9_9PSEU</name>
<keyword evidence="2" id="KW-0812">Transmembrane</keyword>
<evidence type="ECO:0000256" key="1">
    <source>
        <dbReference type="SAM" id="MobiDB-lite"/>
    </source>
</evidence>
<accession>A0ABV1KFB9</accession>
<keyword evidence="2" id="KW-1133">Transmembrane helix</keyword>
<feature type="transmembrane region" description="Helical" evidence="2">
    <location>
        <begin position="122"/>
        <end position="144"/>
    </location>
</feature>
<proteinExistence type="predicted"/>
<keyword evidence="2" id="KW-0472">Membrane</keyword>
<reference evidence="3 4" key="1">
    <citation type="submission" date="2024-03" db="EMBL/GenBank/DDBJ databases">
        <title>Draft genome sequence of Pseudonocardia nematodicida JCM 31783.</title>
        <authorList>
            <person name="Butdee W."/>
            <person name="Duangmal K."/>
        </authorList>
    </citation>
    <scope>NUCLEOTIDE SEQUENCE [LARGE SCALE GENOMIC DNA]</scope>
    <source>
        <strain evidence="3 4">JCM 31783</strain>
    </source>
</reference>
<comment type="caution">
    <text evidence="3">The sequence shown here is derived from an EMBL/GenBank/DDBJ whole genome shotgun (WGS) entry which is preliminary data.</text>
</comment>
<gene>
    <name evidence="3" type="ORF">WIS52_22015</name>
</gene>
<dbReference type="EMBL" id="JBEDNQ010000009">
    <property type="protein sequence ID" value="MEQ3553154.1"/>
    <property type="molecule type" value="Genomic_DNA"/>
</dbReference>
<evidence type="ECO:0000313" key="3">
    <source>
        <dbReference type="EMBL" id="MEQ3553154.1"/>
    </source>
</evidence>
<dbReference type="Proteomes" id="UP001494902">
    <property type="component" value="Unassembled WGS sequence"/>
</dbReference>
<evidence type="ECO:0000256" key="2">
    <source>
        <dbReference type="SAM" id="Phobius"/>
    </source>
</evidence>
<feature type="compositionally biased region" description="Basic and acidic residues" evidence="1">
    <location>
        <begin position="39"/>
        <end position="65"/>
    </location>
</feature>
<sequence>MNVNTDDLTVPIIDSEQTTVLRRRGAHRAPDPEEILSEPMDRFPDVPRRVRVEWPPRPADRREAPADPQPAPPDPQPESRTDAESAPETDAAAEADAEVSPEPVAVLEPDATRRMVEAAPTFWIGLLVAGNLLVLVMLTLVLVWR</sequence>
<dbReference type="RefSeq" id="WP_349300219.1">
    <property type="nucleotide sequence ID" value="NZ_JBEDNQ010000009.1"/>
</dbReference>
<feature type="compositionally biased region" description="Acidic residues" evidence="1">
    <location>
        <begin position="85"/>
        <end position="99"/>
    </location>
</feature>
<feature type="region of interest" description="Disordered" evidence="1">
    <location>
        <begin position="20"/>
        <end position="104"/>
    </location>
</feature>
<organism evidence="3 4">
    <name type="scientific">Pseudonocardia nematodicida</name>
    <dbReference type="NCBI Taxonomy" id="1206997"/>
    <lineage>
        <taxon>Bacteria</taxon>
        <taxon>Bacillati</taxon>
        <taxon>Actinomycetota</taxon>
        <taxon>Actinomycetes</taxon>
        <taxon>Pseudonocardiales</taxon>
        <taxon>Pseudonocardiaceae</taxon>
        <taxon>Pseudonocardia</taxon>
    </lineage>
</organism>
<keyword evidence="4" id="KW-1185">Reference proteome</keyword>